<protein>
    <submittedName>
        <fullName evidence="2">Ribonuclease toxin immunity protein CdiI</fullName>
    </submittedName>
</protein>
<dbReference type="EMBL" id="JAGKLY010000010">
    <property type="protein sequence ID" value="MBQ0270223.1"/>
    <property type="molecule type" value="Genomic_DNA"/>
</dbReference>
<dbReference type="CDD" id="cd20688">
    <property type="entry name" value="CdiI_Ecoli_Nm-like"/>
    <property type="match status" value="1"/>
</dbReference>
<dbReference type="NCBIfam" id="NF033826">
    <property type="entry name" value="immun_CdiI"/>
    <property type="match status" value="1"/>
</dbReference>
<organism evidence="2 3">
    <name type="scientific">Providencia huaxiensis</name>
    <dbReference type="NCBI Taxonomy" id="2027290"/>
    <lineage>
        <taxon>Bacteria</taxon>
        <taxon>Pseudomonadati</taxon>
        <taxon>Pseudomonadota</taxon>
        <taxon>Gammaproteobacteria</taxon>
        <taxon>Enterobacterales</taxon>
        <taxon>Morganellaceae</taxon>
        <taxon>Providencia</taxon>
    </lineage>
</organism>
<gene>
    <name evidence="2" type="primary">cdiI</name>
    <name evidence="2" type="ORF">J7T18_18180</name>
</gene>
<feature type="domain" description="CDI immunity protein" evidence="1">
    <location>
        <begin position="29"/>
        <end position="131"/>
    </location>
</feature>
<evidence type="ECO:0000259" key="1">
    <source>
        <dbReference type="Pfam" id="PF18624"/>
    </source>
</evidence>
<evidence type="ECO:0000313" key="3">
    <source>
        <dbReference type="Proteomes" id="UP000674270"/>
    </source>
</evidence>
<accession>A0A8I2DCN0</accession>
<dbReference type="Proteomes" id="UP000674270">
    <property type="component" value="Unassembled WGS sequence"/>
</dbReference>
<dbReference type="InterPro" id="IPR041256">
    <property type="entry name" value="CdiI_4"/>
</dbReference>
<comment type="caution">
    <text evidence="2">The sequence shown here is derived from an EMBL/GenBank/DDBJ whole genome shotgun (WGS) entry which is preliminary data.</text>
</comment>
<dbReference type="Pfam" id="PF18624">
    <property type="entry name" value="CdiI_4"/>
    <property type="match status" value="1"/>
</dbReference>
<sequence length="137" mass="16132">MNESFDELNHLLFGLPYNYGDKNNYDHKDWIIKTYFDRMYNDHRFLDVVDHIVQKIGCSTDGAYCHFACEYDGFLDDMIFKEGVFFAIGYPPEKDDEIVVSEEICFHYVRLACEKYLKIHPEDLASVSTLLSKMQMS</sequence>
<reference evidence="2" key="1">
    <citation type="submission" date="2021-03" db="EMBL/GenBank/DDBJ databases">
        <authorList>
            <person name="Stanton E."/>
        </authorList>
    </citation>
    <scope>NUCLEOTIDE SEQUENCE</scope>
    <source>
        <strain evidence="2">2020EL-00113</strain>
    </source>
</reference>
<dbReference type="AlphaFoldDB" id="A0A8I2DCN0"/>
<evidence type="ECO:0000313" key="2">
    <source>
        <dbReference type="EMBL" id="MBQ0270223.1"/>
    </source>
</evidence>
<proteinExistence type="predicted"/>
<dbReference type="RefSeq" id="WP_210848840.1">
    <property type="nucleotide sequence ID" value="NZ_JAGKLY010000010.1"/>
</dbReference>
<name>A0A8I2DCN0_9GAMM</name>